<dbReference type="EMBL" id="HG739091">
    <property type="protein sequence ID" value="CDP01742.1"/>
    <property type="molecule type" value="Genomic_DNA"/>
</dbReference>
<evidence type="ECO:0000256" key="13">
    <source>
        <dbReference type="ARBA" id="ARBA00023136"/>
    </source>
</evidence>
<accession>A0A068U0C9</accession>
<feature type="compositionally biased region" description="Polar residues" evidence="16">
    <location>
        <begin position="112"/>
        <end position="127"/>
    </location>
</feature>
<evidence type="ECO:0000256" key="3">
    <source>
        <dbReference type="ARBA" id="ARBA00005420"/>
    </source>
</evidence>
<dbReference type="PANTHER" id="PTHR12317:SF63">
    <property type="entry name" value="DIACYLGLYCEROL O-ACYLTRANSFERASE 2"/>
    <property type="match status" value="1"/>
</dbReference>
<evidence type="ECO:0000256" key="12">
    <source>
        <dbReference type="ARBA" id="ARBA00023098"/>
    </source>
</evidence>
<keyword evidence="5" id="KW-0813">Transport</keyword>
<organism evidence="18 19">
    <name type="scientific">Coffea canephora</name>
    <name type="common">Robusta coffee</name>
    <dbReference type="NCBI Taxonomy" id="49390"/>
    <lineage>
        <taxon>Eukaryota</taxon>
        <taxon>Viridiplantae</taxon>
        <taxon>Streptophyta</taxon>
        <taxon>Embryophyta</taxon>
        <taxon>Tracheophyta</taxon>
        <taxon>Spermatophyta</taxon>
        <taxon>Magnoliopsida</taxon>
        <taxon>eudicotyledons</taxon>
        <taxon>Gunneridae</taxon>
        <taxon>Pentapetalae</taxon>
        <taxon>asterids</taxon>
        <taxon>lamiids</taxon>
        <taxon>Gentianales</taxon>
        <taxon>Rubiaceae</taxon>
        <taxon>Ixoroideae</taxon>
        <taxon>Gardenieae complex</taxon>
        <taxon>Bertiereae - Coffeeae clade</taxon>
        <taxon>Coffeeae</taxon>
        <taxon>Coffea</taxon>
    </lineage>
</organism>
<dbReference type="Pfam" id="PF03982">
    <property type="entry name" value="DAGAT"/>
    <property type="match status" value="1"/>
</dbReference>
<sequence>MSIEPGSGNKLSVTAAQEKVLQGLQRAQWLGAAILGANDGLLSTASMMLGIGAAKDDQESMIISGIAGALAGACSMAVGEFVSVTTQRDIEKSTIHKTCSDEPNRSPFVNLASESESSQGKLSPSRQKQVDGKEEALPNPYKAAAASALAFLCGSVVPLVAAVAISQHRTRIVIIMVVTTIALVLFGGLGALLGGSPIRLSAMRILIGGWISMSREREREEGRSGMGETQSTALEFKGTRGSLFHTVLALIFWLGSVHFNALIVFASFIFLPFSKALAVIGLLVIFMVLPIDERSNWGRKLARYICKHACGYFPVCLYVEDYKAFDPNQAYVFGYEPHSVWPVGVVALADLTGFMPLPKIKVLASTAVFYTPFLRHIWTWLGLAPATRRNFLSLLASGYSCIIVPGGVQEAFRMEHGSEIAFIKSRRGFVRIAMESGKPLVPVFCFGQTEVYRWLKPSGKLFLEFSRAIKFTPIVFWGVLGSPMPLRHPLHVVVGKPIEVKKNPQPTAEEVAAVHGQFVEALRDLFERHKERVGYADLQLQIL</sequence>
<evidence type="ECO:0000313" key="19">
    <source>
        <dbReference type="Proteomes" id="UP000295252"/>
    </source>
</evidence>
<dbReference type="PANTHER" id="PTHR12317">
    <property type="entry name" value="DIACYLGLYCEROL O-ACYLTRANSFERASE"/>
    <property type="match status" value="1"/>
</dbReference>
<comment type="similarity">
    <text evidence="4">Belongs to the CCC1 family.</text>
</comment>
<gene>
    <name evidence="18" type="ORF">GSCOC_T00036889001</name>
</gene>
<keyword evidence="7" id="KW-0926">Vacuole</keyword>
<reference evidence="19" key="1">
    <citation type="journal article" date="2014" name="Science">
        <title>The coffee genome provides insight into the convergent evolution of caffeine biosynthesis.</title>
        <authorList>
            <person name="Denoeud F."/>
            <person name="Carretero-Paulet L."/>
            <person name="Dereeper A."/>
            <person name="Droc G."/>
            <person name="Guyot R."/>
            <person name="Pietrella M."/>
            <person name="Zheng C."/>
            <person name="Alberti A."/>
            <person name="Anthony F."/>
            <person name="Aprea G."/>
            <person name="Aury J.M."/>
            <person name="Bento P."/>
            <person name="Bernard M."/>
            <person name="Bocs S."/>
            <person name="Campa C."/>
            <person name="Cenci A."/>
            <person name="Combes M.C."/>
            <person name="Crouzillat D."/>
            <person name="Da Silva C."/>
            <person name="Daddiego L."/>
            <person name="De Bellis F."/>
            <person name="Dussert S."/>
            <person name="Garsmeur O."/>
            <person name="Gayraud T."/>
            <person name="Guignon V."/>
            <person name="Jahn K."/>
            <person name="Jamilloux V."/>
            <person name="Joet T."/>
            <person name="Labadie K."/>
            <person name="Lan T."/>
            <person name="Leclercq J."/>
            <person name="Lepelley M."/>
            <person name="Leroy T."/>
            <person name="Li L.T."/>
            <person name="Librado P."/>
            <person name="Lopez L."/>
            <person name="Munoz A."/>
            <person name="Noel B."/>
            <person name="Pallavicini A."/>
            <person name="Perrotta G."/>
            <person name="Poncet V."/>
            <person name="Pot D."/>
            <person name="Priyono X."/>
            <person name="Rigoreau M."/>
            <person name="Rouard M."/>
            <person name="Rozas J."/>
            <person name="Tranchant-Dubreuil C."/>
            <person name="VanBuren R."/>
            <person name="Zhang Q."/>
            <person name="Andrade A.C."/>
            <person name="Argout X."/>
            <person name="Bertrand B."/>
            <person name="de Kochko A."/>
            <person name="Graziosi G."/>
            <person name="Henry R.J."/>
            <person name="Jayarama X."/>
            <person name="Ming R."/>
            <person name="Nagai C."/>
            <person name="Rounsley S."/>
            <person name="Sankoff D."/>
            <person name="Giuliano G."/>
            <person name="Albert V.A."/>
            <person name="Wincker P."/>
            <person name="Lashermes P."/>
        </authorList>
    </citation>
    <scope>NUCLEOTIDE SEQUENCE [LARGE SCALE GENOMIC DNA]</scope>
    <source>
        <strain evidence="19">cv. DH200-94</strain>
    </source>
</reference>
<evidence type="ECO:0000256" key="17">
    <source>
        <dbReference type="SAM" id="Phobius"/>
    </source>
</evidence>
<dbReference type="OrthoDB" id="264532at2759"/>
<dbReference type="GO" id="GO:0005789">
    <property type="term" value="C:endoplasmic reticulum membrane"/>
    <property type="evidence" value="ECO:0007669"/>
    <property type="project" value="UniProtKB-SubCell"/>
</dbReference>
<feature type="transmembrane region" description="Helical" evidence="17">
    <location>
        <begin position="276"/>
        <end position="292"/>
    </location>
</feature>
<evidence type="ECO:0000256" key="8">
    <source>
        <dbReference type="ARBA" id="ARBA00022679"/>
    </source>
</evidence>
<keyword evidence="6" id="KW-0444">Lipid biosynthesis</keyword>
<feature type="transmembrane region" description="Helical" evidence="17">
    <location>
        <begin position="60"/>
        <end position="82"/>
    </location>
</feature>
<keyword evidence="12" id="KW-0443">Lipid metabolism</keyword>
<dbReference type="GO" id="GO:0004144">
    <property type="term" value="F:diacylglycerol O-acyltransferase activity"/>
    <property type="evidence" value="ECO:0007669"/>
    <property type="project" value="UniProtKB-ARBA"/>
</dbReference>
<dbReference type="CDD" id="cd07987">
    <property type="entry name" value="LPLAT_MGAT-like"/>
    <property type="match status" value="1"/>
</dbReference>
<keyword evidence="8" id="KW-0808">Transferase</keyword>
<evidence type="ECO:0000256" key="14">
    <source>
        <dbReference type="ARBA" id="ARBA00023315"/>
    </source>
</evidence>
<evidence type="ECO:0000256" key="15">
    <source>
        <dbReference type="ARBA" id="ARBA00044464"/>
    </source>
</evidence>
<evidence type="ECO:0000313" key="18">
    <source>
        <dbReference type="EMBL" id="CDP01742.1"/>
    </source>
</evidence>
<dbReference type="InterPro" id="IPR007130">
    <property type="entry name" value="DAGAT"/>
</dbReference>
<keyword evidence="13 17" id="KW-0472">Membrane</keyword>
<keyword evidence="11 17" id="KW-1133">Transmembrane helix</keyword>
<feature type="transmembrane region" description="Helical" evidence="17">
    <location>
        <begin position="247"/>
        <end position="270"/>
    </location>
</feature>
<evidence type="ECO:0000256" key="4">
    <source>
        <dbReference type="ARBA" id="ARBA00007049"/>
    </source>
</evidence>
<dbReference type="AlphaFoldDB" id="A0A068U0C9"/>
<feature type="compositionally biased region" description="Basic and acidic residues" evidence="16">
    <location>
        <begin position="94"/>
        <end position="104"/>
    </location>
</feature>
<dbReference type="Pfam" id="PF01988">
    <property type="entry name" value="VIT1"/>
    <property type="match status" value="1"/>
</dbReference>
<dbReference type="GO" id="GO:0005774">
    <property type="term" value="C:vacuolar membrane"/>
    <property type="evidence" value="ECO:0007669"/>
    <property type="project" value="UniProtKB-SubCell"/>
</dbReference>
<keyword evidence="5" id="KW-0408">Iron</keyword>
<evidence type="ECO:0000256" key="11">
    <source>
        <dbReference type="ARBA" id="ARBA00022989"/>
    </source>
</evidence>
<name>A0A068U0C9_COFCA</name>
<protein>
    <recommendedName>
        <fullName evidence="20">Acyltransferase</fullName>
    </recommendedName>
</protein>
<evidence type="ECO:0000256" key="16">
    <source>
        <dbReference type="SAM" id="MobiDB-lite"/>
    </source>
</evidence>
<evidence type="ECO:0000256" key="7">
    <source>
        <dbReference type="ARBA" id="ARBA00022554"/>
    </source>
</evidence>
<keyword evidence="14" id="KW-0012">Acyltransferase</keyword>
<dbReference type="InParanoid" id="A0A068U0C9"/>
<evidence type="ECO:0000256" key="1">
    <source>
        <dbReference type="ARBA" id="ARBA00004128"/>
    </source>
</evidence>
<keyword evidence="5" id="KW-0406">Ion transport</keyword>
<keyword evidence="10" id="KW-0256">Endoplasmic reticulum</keyword>
<comment type="similarity">
    <text evidence="3">Belongs to the diacylglycerol acyltransferase family.</text>
</comment>
<dbReference type="OMA" id="YICENGC"/>
<dbReference type="Proteomes" id="UP000295252">
    <property type="component" value="Chromosome IX"/>
</dbReference>
<dbReference type="GO" id="GO:0019432">
    <property type="term" value="P:triglyceride biosynthetic process"/>
    <property type="evidence" value="ECO:0007669"/>
    <property type="project" value="TreeGrafter"/>
</dbReference>
<comment type="subcellular location">
    <subcellularLocation>
        <location evidence="2">Endoplasmic reticulum membrane</location>
        <topology evidence="2">Multi-pass membrane protein</topology>
    </subcellularLocation>
    <subcellularLocation>
        <location evidence="1">Vacuole membrane</location>
        <topology evidence="1">Multi-pass membrane protein</topology>
    </subcellularLocation>
</comment>
<dbReference type="Gramene" id="CDP01742">
    <property type="protein sequence ID" value="CDP01742"/>
    <property type="gene ID" value="GSCOC_T00036889001"/>
</dbReference>
<keyword evidence="5" id="KW-0410">Iron transport</keyword>
<dbReference type="STRING" id="49390.A0A068U0C9"/>
<feature type="region of interest" description="Disordered" evidence="16">
    <location>
        <begin position="94"/>
        <end position="136"/>
    </location>
</feature>
<evidence type="ECO:0000256" key="5">
    <source>
        <dbReference type="ARBA" id="ARBA00022496"/>
    </source>
</evidence>
<feature type="transmembrane region" description="Helical" evidence="17">
    <location>
        <begin position="172"/>
        <end position="194"/>
    </location>
</feature>
<dbReference type="GO" id="GO:0006826">
    <property type="term" value="P:iron ion transport"/>
    <property type="evidence" value="ECO:0007669"/>
    <property type="project" value="UniProtKB-KW"/>
</dbReference>
<dbReference type="PhylomeDB" id="A0A068U0C9"/>
<evidence type="ECO:0000256" key="9">
    <source>
        <dbReference type="ARBA" id="ARBA00022692"/>
    </source>
</evidence>
<keyword evidence="9 17" id="KW-0812">Transmembrane</keyword>
<dbReference type="FunCoup" id="A0A068U0C9">
    <property type="interactions" value="966"/>
</dbReference>
<dbReference type="GO" id="GO:0030026">
    <property type="term" value="P:intracellular manganese ion homeostasis"/>
    <property type="evidence" value="ECO:0007669"/>
    <property type="project" value="InterPro"/>
</dbReference>
<dbReference type="InterPro" id="IPR008217">
    <property type="entry name" value="Ccc1_fam"/>
</dbReference>
<comment type="catalytic activity">
    <reaction evidence="15">
        <text>Fe(2+)(in) = Fe(2+)(out)</text>
        <dbReference type="Rhea" id="RHEA:28486"/>
        <dbReference type="ChEBI" id="CHEBI:29033"/>
    </reaction>
    <physiologicalReaction direction="left-to-right" evidence="15">
        <dbReference type="Rhea" id="RHEA:28487"/>
    </physiologicalReaction>
</comment>
<evidence type="ECO:0000256" key="6">
    <source>
        <dbReference type="ARBA" id="ARBA00022516"/>
    </source>
</evidence>
<keyword evidence="19" id="KW-1185">Reference proteome</keyword>
<evidence type="ECO:0008006" key="20">
    <source>
        <dbReference type="Google" id="ProtNLM"/>
    </source>
</evidence>
<proteinExistence type="inferred from homology"/>
<evidence type="ECO:0000256" key="2">
    <source>
        <dbReference type="ARBA" id="ARBA00004477"/>
    </source>
</evidence>
<dbReference type="GO" id="GO:0005384">
    <property type="term" value="F:manganese ion transmembrane transporter activity"/>
    <property type="evidence" value="ECO:0007669"/>
    <property type="project" value="InterPro"/>
</dbReference>
<feature type="transmembrane region" description="Helical" evidence="17">
    <location>
        <begin position="143"/>
        <end position="166"/>
    </location>
</feature>
<evidence type="ECO:0000256" key="10">
    <source>
        <dbReference type="ARBA" id="ARBA00022824"/>
    </source>
</evidence>